<name>A0A8S2Y949_9BILA</name>
<sequence length="279" mass="32309">TDIGDLAEMCKLKCGTKYLSTLVYMSLRFFDIKWENVDEYLKNIGFMSAQTSHKWAKVFSKGDYEEFSNDLRGAKQTDSFYDIFPEIEADAKAFVVQACSQKSGKFKALDLAQFIDEKYYELTGIRKQIGDDFIRLEGSCRLDLRRSDEVSPKRWFFGENTPFFSKGRGRSHMTSDFLVQHPSGPFFELSENEWKKAPVKYITLSVDSDVNYIDRTATASINIGTDAYFDNDTVLGQSERLFQMLEFKQEYKRNQIEIVVDPARTHTAKSLYYIAKHKN</sequence>
<accession>A0A8S2Y949</accession>
<dbReference type="OrthoDB" id="10376275at2759"/>
<reference evidence="1" key="1">
    <citation type="submission" date="2021-02" db="EMBL/GenBank/DDBJ databases">
        <authorList>
            <person name="Nowell W R."/>
        </authorList>
    </citation>
    <scope>NUCLEOTIDE SEQUENCE</scope>
</reference>
<protein>
    <submittedName>
        <fullName evidence="1">Uncharacterized protein</fullName>
    </submittedName>
</protein>
<feature type="non-terminal residue" evidence="1">
    <location>
        <position position="1"/>
    </location>
</feature>
<comment type="caution">
    <text evidence="1">The sequence shown here is derived from an EMBL/GenBank/DDBJ whole genome shotgun (WGS) entry which is preliminary data.</text>
</comment>
<dbReference type="EMBL" id="CAJOBC010114946">
    <property type="protein sequence ID" value="CAF4547139.1"/>
    <property type="molecule type" value="Genomic_DNA"/>
</dbReference>
<organism evidence="1 2">
    <name type="scientific">Didymodactylos carnosus</name>
    <dbReference type="NCBI Taxonomy" id="1234261"/>
    <lineage>
        <taxon>Eukaryota</taxon>
        <taxon>Metazoa</taxon>
        <taxon>Spiralia</taxon>
        <taxon>Gnathifera</taxon>
        <taxon>Rotifera</taxon>
        <taxon>Eurotatoria</taxon>
        <taxon>Bdelloidea</taxon>
        <taxon>Philodinida</taxon>
        <taxon>Philodinidae</taxon>
        <taxon>Didymodactylos</taxon>
    </lineage>
</organism>
<dbReference type="Proteomes" id="UP000681722">
    <property type="component" value="Unassembled WGS sequence"/>
</dbReference>
<gene>
    <name evidence="1" type="ORF">SRO942_LOCUS46838</name>
</gene>
<proteinExistence type="predicted"/>
<evidence type="ECO:0000313" key="1">
    <source>
        <dbReference type="EMBL" id="CAF4547139.1"/>
    </source>
</evidence>
<evidence type="ECO:0000313" key="2">
    <source>
        <dbReference type="Proteomes" id="UP000681722"/>
    </source>
</evidence>
<dbReference type="AlphaFoldDB" id="A0A8S2Y949"/>